<organism evidence="2 3">
    <name type="scientific">Portunus trituberculatus</name>
    <name type="common">Swimming crab</name>
    <name type="synonym">Neptunus trituberculatus</name>
    <dbReference type="NCBI Taxonomy" id="210409"/>
    <lineage>
        <taxon>Eukaryota</taxon>
        <taxon>Metazoa</taxon>
        <taxon>Ecdysozoa</taxon>
        <taxon>Arthropoda</taxon>
        <taxon>Crustacea</taxon>
        <taxon>Multicrustacea</taxon>
        <taxon>Malacostraca</taxon>
        <taxon>Eumalacostraca</taxon>
        <taxon>Eucarida</taxon>
        <taxon>Decapoda</taxon>
        <taxon>Pleocyemata</taxon>
        <taxon>Brachyura</taxon>
        <taxon>Eubrachyura</taxon>
        <taxon>Portunoidea</taxon>
        <taxon>Portunidae</taxon>
        <taxon>Portuninae</taxon>
        <taxon>Portunus</taxon>
    </lineage>
</organism>
<comment type="caution">
    <text evidence="2">The sequence shown here is derived from an EMBL/GenBank/DDBJ whole genome shotgun (WGS) entry which is preliminary data.</text>
</comment>
<keyword evidence="3" id="KW-1185">Reference proteome</keyword>
<gene>
    <name evidence="2" type="ORF">E2C01_036325</name>
</gene>
<evidence type="ECO:0000256" key="1">
    <source>
        <dbReference type="SAM" id="MobiDB-lite"/>
    </source>
</evidence>
<dbReference type="EMBL" id="VSRR010005535">
    <property type="protein sequence ID" value="MPC42698.1"/>
    <property type="molecule type" value="Genomic_DNA"/>
</dbReference>
<evidence type="ECO:0000313" key="2">
    <source>
        <dbReference type="EMBL" id="MPC42698.1"/>
    </source>
</evidence>
<evidence type="ECO:0000313" key="3">
    <source>
        <dbReference type="Proteomes" id="UP000324222"/>
    </source>
</evidence>
<reference evidence="2 3" key="1">
    <citation type="submission" date="2019-05" db="EMBL/GenBank/DDBJ databases">
        <title>Another draft genome of Portunus trituberculatus and its Hox gene families provides insights of decapod evolution.</title>
        <authorList>
            <person name="Jeong J.-H."/>
            <person name="Song I."/>
            <person name="Kim S."/>
            <person name="Choi T."/>
            <person name="Kim D."/>
            <person name="Ryu S."/>
            <person name="Kim W."/>
        </authorList>
    </citation>
    <scope>NUCLEOTIDE SEQUENCE [LARGE SCALE GENOMIC DNA]</scope>
    <source>
        <tissue evidence="2">Muscle</tissue>
    </source>
</reference>
<proteinExistence type="predicted"/>
<name>A0A5B7FC59_PORTR</name>
<dbReference type="Proteomes" id="UP000324222">
    <property type="component" value="Unassembled WGS sequence"/>
</dbReference>
<dbReference type="AlphaFoldDB" id="A0A5B7FC59"/>
<feature type="region of interest" description="Disordered" evidence="1">
    <location>
        <begin position="37"/>
        <end position="63"/>
    </location>
</feature>
<sequence length="63" mass="6670">MTLASQNASSDVKMNENFNEGQSLVMWITAPARVTSPTASRALPEPDHPCSPCKTGHTAVKSA</sequence>
<accession>A0A5B7FC59</accession>
<protein>
    <submittedName>
        <fullName evidence="2">Uncharacterized protein</fullName>
    </submittedName>
</protein>